<dbReference type="AlphaFoldDB" id="A0A9Q8PMG4"/>
<dbReference type="KEGG" id="ffu:CLAFUR5_14552"/>
<dbReference type="OrthoDB" id="4121208at2759"/>
<gene>
    <name evidence="1" type="ORF">CLAFUR5_14552</name>
</gene>
<proteinExistence type="predicted"/>
<evidence type="ECO:0000313" key="2">
    <source>
        <dbReference type="Proteomes" id="UP000756132"/>
    </source>
</evidence>
<dbReference type="Proteomes" id="UP000756132">
    <property type="component" value="Chromosome 13"/>
</dbReference>
<keyword evidence="2" id="KW-1185">Reference proteome</keyword>
<dbReference type="GeneID" id="71994430"/>
<accession>A0A9Q8PMG4</accession>
<evidence type="ECO:0000313" key="1">
    <source>
        <dbReference type="EMBL" id="UJO25123.1"/>
    </source>
</evidence>
<dbReference type="EMBL" id="CP090175">
    <property type="protein sequence ID" value="UJO25123.1"/>
    <property type="molecule type" value="Genomic_DNA"/>
</dbReference>
<organism evidence="1 2">
    <name type="scientific">Passalora fulva</name>
    <name type="common">Tomato leaf mold</name>
    <name type="synonym">Cladosporium fulvum</name>
    <dbReference type="NCBI Taxonomy" id="5499"/>
    <lineage>
        <taxon>Eukaryota</taxon>
        <taxon>Fungi</taxon>
        <taxon>Dikarya</taxon>
        <taxon>Ascomycota</taxon>
        <taxon>Pezizomycotina</taxon>
        <taxon>Dothideomycetes</taxon>
        <taxon>Dothideomycetidae</taxon>
        <taxon>Mycosphaerellales</taxon>
        <taxon>Mycosphaerellaceae</taxon>
        <taxon>Fulvia</taxon>
    </lineage>
</organism>
<protein>
    <submittedName>
        <fullName evidence="1">Uncharacterized protein</fullName>
    </submittedName>
</protein>
<reference evidence="1" key="1">
    <citation type="submission" date="2021-12" db="EMBL/GenBank/DDBJ databases">
        <authorList>
            <person name="Zaccaron A."/>
            <person name="Stergiopoulos I."/>
        </authorList>
    </citation>
    <scope>NUCLEOTIDE SEQUENCE</scope>
    <source>
        <strain evidence="1">Race5_Kim</strain>
    </source>
</reference>
<reference evidence="1" key="2">
    <citation type="journal article" date="2022" name="Microb. Genom.">
        <title>A chromosome-scale genome assembly of the tomato pathogen Cladosporium fulvum reveals a compartmentalized genome architecture and the presence of a dispensable chromosome.</title>
        <authorList>
            <person name="Zaccaron A.Z."/>
            <person name="Chen L.H."/>
            <person name="Samaras A."/>
            <person name="Stergiopoulos I."/>
        </authorList>
    </citation>
    <scope>NUCLEOTIDE SEQUENCE</scope>
    <source>
        <strain evidence="1">Race5_Kim</strain>
    </source>
</reference>
<sequence>MLSTLNLSRHRETIFHRHYREALVAPTIDRYILDSSFLVRPDFSMGFRHFTAVLATSALVFQVEARHVLKGAPYRHEAVELDRRQGGPLIPVSQEPAAVVATTPPPILTFVTPSPGASPVAVTEQSQLVDSFVPQFTLCDLPPQAVYPVTPLPSITTMSAPWRNNSISIPPGNGTCTTIYSPTQTMVCTTTLTGLVTKYTVSHCSQDITFSTEYGAVLASPTVTAEAASGAIGSALVTPAPTLQRLTTYYLAPWQAVTAGIAPEEVALKVCATYANGTEECIRQYEVWHTSLITSTATTTTSVNISTTIHGLSQLIVETFVANVTAQVTTFSMATNMELEYKTEIETTERETATPTTAPTSYMTVTLENATPSSSGDTTMTRTSTIRLTRSTTVYVGTSTSTVPDGVLPTPAADAEDGAFPTPTESVDWVDLLGIPAARKE</sequence>
<dbReference type="RefSeq" id="XP_047769489.1">
    <property type="nucleotide sequence ID" value="XM_047913700.1"/>
</dbReference>
<name>A0A9Q8PMG4_PASFU</name>